<name>A0A2R7YZP5_9ACTN</name>
<dbReference type="PANTHER" id="PTHR23028">
    <property type="entry name" value="ACETYLTRANSFERASE"/>
    <property type="match status" value="1"/>
</dbReference>
<evidence type="ECO:0000313" key="5">
    <source>
        <dbReference type="Proteomes" id="UP000244867"/>
    </source>
</evidence>
<dbReference type="AlphaFoldDB" id="A0A2R7YZP5"/>
<feature type="transmembrane region" description="Helical" evidence="2">
    <location>
        <begin position="47"/>
        <end position="65"/>
    </location>
</feature>
<dbReference type="Pfam" id="PF01757">
    <property type="entry name" value="Acyl_transf_3"/>
    <property type="match status" value="1"/>
</dbReference>
<gene>
    <name evidence="4" type="ORF">C7S10_10115</name>
</gene>
<organism evidence="4 5">
    <name type="scientific">Nocardioides currus</name>
    <dbReference type="NCBI Taxonomy" id="2133958"/>
    <lineage>
        <taxon>Bacteria</taxon>
        <taxon>Bacillati</taxon>
        <taxon>Actinomycetota</taxon>
        <taxon>Actinomycetes</taxon>
        <taxon>Propionibacteriales</taxon>
        <taxon>Nocardioidaceae</taxon>
        <taxon>Nocardioides</taxon>
    </lineage>
</organism>
<dbReference type="InterPro" id="IPR050879">
    <property type="entry name" value="Acyltransferase_3"/>
</dbReference>
<keyword evidence="2" id="KW-0812">Transmembrane</keyword>
<accession>A0A2R7YZP5</accession>
<dbReference type="OrthoDB" id="9796461at2"/>
<keyword evidence="2" id="KW-0472">Membrane</keyword>
<evidence type="ECO:0000259" key="3">
    <source>
        <dbReference type="Pfam" id="PF01757"/>
    </source>
</evidence>
<sequence>MSTILGDQGHRANNFDALRLVGALMVMFAHAYALMVRPQDIPIVLGYPLQTLGVVIFFAISGYLITASFDRNRNPITYLLARSLRIFPALVVVVLLSAYVLGPMVTVLTREEYFAQPLTDQYVVNNIRLFAQFVLPGVWDDLPYPSAVNGSLWTLFVEFLCYLAAPLAFLFPRLLRPFAAIVAVFVIIHYAEAPIEESPIFWAVRLRDAAGLWVFFAGGAFIRFALQAWPWFKLRGDVAVVMVSAQTVIAWSFPDYALETAWLTLPYAVLTIGLARTPYVSRTARFGDFSYGLYLYAFPVQQLVIDQWGVHGAVRNFLTVLGITLVLAIASWHLVERPSLALKDKILHRRVRPGSAEPTAPAADREPESASA</sequence>
<dbReference type="GO" id="GO:0016747">
    <property type="term" value="F:acyltransferase activity, transferring groups other than amino-acyl groups"/>
    <property type="evidence" value="ECO:0007669"/>
    <property type="project" value="InterPro"/>
</dbReference>
<keyword evidence="2" id="KW-1133">Transmembrane helix</keyword>
<evidence type="ECO:0000256" key="2">
    <source>
        <dbReference type="SAM" id="Phobius"/>
    </source>
</evidence>
<evidence type="ECO:0000256" key="1">
    <source>
        <dbReference type="SAM" id="MobiDB-lite"/>
    </source>
</evidence>
<keyword evidence="4" id="KW-0012">Acyltransferase</keyword>
<feature type="region of interest" description="Disordered" evidence="1">
    <location>
        <begin position="352"/>
        <end position="372"/>
    </location>
</feature>
<feature type="transmembrane region" description="Helical" evidence="2">
    <location>
        <begin position="210"/>
        <end position="226"/>
    </location>
</feature>
<feature type="compositionally biased region" description="Basic and acidic residues" evidence="1">
    <location>
        <begin position="363"/>
        <end position="372"/>
    </location>
</feature>
<keyword evidence="5" id="KW-1185">Reference proteome</keyword>
<dbReference type="InterPro" id="IPR002656">
    <property type="entry name" value="Acyl_transf_3_dom"/>
</dbReference>
<dbReference type="RefSeq" id="WP_108344301.1">
    <property type="nucleotide sequence ID" value="NZ_PYXZ01000003.1"/>
</dbReference>
<proteinExistence type="predicted"/>
<dbReference type="EMBL" id="PYXZ01000003">
    <property type="protein sequence ID" value="PUA81359.1"/>
    <property type="molecule type" value="Genomic_DNA"/>
</dbReference>
<keyword evidence="4" id="KW-0808">Transferase</keyword>
<feature type="transmembrane region" description="Helical" evidence="2">
    <location>
        <begin position="86"/>
        <end position="108"/>
    </location>
</feature>
<feature type="domain" description="Acyltransferase 3" evidence="3">
    <location>
        <begin position="14"/>
        <end position="330"/>
    </location>
</feature>
<feature type="transmembrane region" description="Helical" evidence="2">
    <location>
        <begin position="316"/>
        <end position="335"/>
    </location>
</feature>
<feature type="transmembrane region" description="Helical" evidence="2">
    <location>
        <begin position="178"/>
        <end position="195"/>
    </location>
</feature>
<protein>
    <submittedName>
        <fullName evidence="4">Acyltransferase</fullName>
    </submittedName>
</protein>
<feature type="transmembrane region" description="Helical" evidence="2">
    <location>
        <begin position="152"/>
        <end position="171"/>
    </location>
</feature>
<evidence type="ECO:0000313" key="4">
    <source>
        <dbReference type="EMBL" id="PUA81359.1"/>
    </source>
</evidence>
<reference evidence="4 5" key="1">
    <citation type="submission" date="2018-03" db="EMBL/GenBank/DDBJ databases">
        <authorList>
            <person name="Keele B.F."/>
        </authorList>
    </citation>
    <scope>NUCLEOTIDE SEQUENCE [LARGE SCALE GENOMIC DNA]</scope>
    <source>
        <strain evidence="4 5">IB-3</strain>
    </source>
</reference>
<feature type="transmembrane region" description="Helical" evidence="2">
    <location>
        <begin position="17"/>
        <end position="35"/>
    </location>
</feature>
<dbReference type="Proteomes" id="UP000244867">
    <property type="component" value="Unassembled WGS sequence"/>
</dbReference>
<comment type="caution">
    <text evidence="4">The sequence shown here is derived from an EMBL/GenBank/DDBJ whole genome shotgun (WGS) entry which is preliminary data.</text>
</comment>